<keyword evidence="2" id="KW-1185">Reference proteome</keyword>
<sequence>VLQERKDLKVTWVLKAQMEETANLDSLAPRAPLVPLDSEETLLLSMMVQKVPMPAPDPWVFWAPEVPLDLLDPLELRDTPDTLVSPESPDRLAFLVLVAPLDPLANLERTVTMADLASPETEVPLAHRELVDSPELLDFQE</sequence>
<name>A0ACB9WX58_CHAAC</name>
<comment type="caution">
    <text evidence="1">The sequence shown here is derived from an EMBL/GenBank/DDBJ whole genome shotgun (WGS) entry which is preliminary data.</text>
</comment>
<organism evidence="1 2">
    <name type="scientific">Chaenocephalus aceratus</name>
    <name type="common">Blackfin icefish</name>
    <name type="synonym">Chaenichthys aceratus</name>
    <dbReference type="NCBI Taxonomy" id="36190"/>
    <lineage>
        <taxon>Eukaryota</taxon>
        <taxon>Metazoa</taxon>
        <taxon>Chordata</taxon>
        <taxon>Craniata</taxon>
        <taxon>Vertebrata</taxon>
        <taxon>Euteleostomi</taxon>
        <taxon>Actinopterygii</taxon>
        <taxon>Neopterygii</taxon>
        <taxon>Teleostei</taxon>
        <taxon>Neoteleostei</taxon>
        <taxon>Acanthomorphata</taxon>
        <taxon>Eupercaria</taxon>
        <taxon>Perciformes</taxon>
        <taxon>Notothenioidei</taxon>
        <taxon>Channichthyidae</taxon>
        <taxon>Chaenocephalus</taxon>
    </lineage>
</organism>
<evidence type="ECO:0000313" key="2">
    <source>
        <dbReference type="Proteomes" id="UP001057452"/>
    </source>
</evidence>
<reference evidence="1" key="1">
    <citation type="submission" date="2022-05" db="EMBL/GenBank/DDBJ databases">
        <title>Chromosome-level genome of Chaenocephalus aceratus.</title>
        <authorList>
            <person name="Park H."/>
        </authorList>
    </citation>
    <scope>NUCLEOTIDE SEQUENCE</scope>
    <source>
        <strain evidence="1">KU_202001</strain>
    </source>
</reference>
<protein>
    <submittedName>
        <fullName evidence="1">Uncharacterized protein</fullName>
    </submittedName>
</protein>
<feature type="non-terminal residue" evidence="1">
    <location>
        <position position="1"/>
    </location>
</feature>
<dbReference type="Proteomes" id="UP001057452">
    <property type="component" value="Chromosome 11"/>
</dbReference>
<evidence type="ECO:0000313" key="1">
    <source>
        <dbReference type="EMBL" id="KAI4817942.1"/>
    </source>
</evidence>
<accession>A0ACB9WX58</accession>
<proteinExistence type="predicted"/>
<dbReference type="EMBL" id="CM043795">
    <property type="protein sequence ID" value="KAI4817942.1"/>
    <property type="molecule type" value="Genomic_DNA"/>
</dbReference>
<gene>
    <name evidence="1" type="ORF">KUCAC02_011311</name>
</gene>